<protein>
    <submittedName>
        <fullName evidence="1">Uncharacterized protein</fullName>
    </submittedName>
</protein>
<accession>A0A2N8HDC0</accession>
<dbReference type="EMBL" id="PJKA01000012">
    <property type="protein sequence ID" value="PNC17891.1"/>
    <property type="molecule type" value="Genomic_DNA"/>
</dbReference>
<dbReference type="AlphaFoldDB" id="A0A2N8HDC0"/>
<reference evidence="1 2" key="1">
    <citation type="journal article" date="2017" name="BMC Genomics">
        <title>Genome sequencing of 39 Akkermansia muciniphila isolates reveals its population structure, genomic and functional diverisity, and global distribution in mammalian gut microbiotas.</title>
        <authorList>
            <person name="Guo X."/>
            <person name="Li S."/>
            <person name="Zhang J."/>
            <person name="Wu F."/>
            <person name="Li X."/>
            <person name="Wu D."/>
            <person name="Zhang M."/>
            <person name="Ou Z."/>
            <person name="Jie Z."/>
            <person name="Yan Q."/>
            <person name="Li P."/>
            <person name="Yi J."/>
            <person name="Peng Y."/>
        </authorList>
    </citation>
    <scope>NUCLEOTIDE SEQUENCE [LARGE SCALE GENOMIC DNA]</scope>
    <source>
        <strain evidence="1 2">GP24</strain>
    </source>
</reference>
<proteinExistence type="predicted"/>
<evidence type="ECO:0000313" key="2">
    <source>
        <dbReference type="Proteomes" id="UP000236000"/>
    </source>
</evidence>
<gene>
    <name evidence="1" type="ORF">CXU22_09170</name>
</gene>
<comment type="caution">
    <text evidence="1">The sequence shown here is derived from an EMBL/GenBank/DDBJ whole genome shotgun (WGS) entry which is preliminary data.</text>
</comment>
<organism evidence="1 2">
    <name type="scientific">Akkermansia muciniphila</name>
    <dbReference type="NCBI Taxonomy" id="239935"/>
    <lineage>
        <taxon>Bacteria</taxon>
        <taxon>Pseudomonadati</taxon>
        <taxon>Verrucomicrobiota</taxon>
        <taxon>Verrucomicrobiia</taxon>
        <taxon>Verrucomicrobiales</taxon>
        <taxon>Akkermansiaceae</taxon>
        <taxon>Akkermansia</taxon>
    </lineage>
</organism>
<evidence type="ECO:0000313" key="1">
    <source>
        <dbReference type="EMBL" id="PNC17891.1"/>
    </source>
</evidence>
<sequence>MWPDEQEIDIYHCKGGVYSGSSKYYYVFRIDGDKVKITKKIPDFYAYTPQDKQEYIVEGNSDNFVSKLDGLIKNVKCSEVDLREKKEVVIYIPGKSFTYYAKSEAAEQYIDAAINVVLDMYKDKSKITINKRN</sequence>
<dbReference type="Proteomes" id="UP000236000">
    <property type="component" value="Unassembled WGS sequence"/>
</dbReference>
<name>A0A2N8HDC0_9BACT</name>